<dbReference type="GO" id="GO:0016747">
    <property type="term" value="F:acyltransferase activity, transferring groups other than amino-acyl groups"/>
    <property type="evidence" value="ECO:0007669"/>
    <property type="project" value="InterPro"/>
</dbReference>
<protein>
    <recommendedName>
        <fullName evidence="1">N-acetyltransferase domain-containing protein</fullName>
    </recommendedName>
</protein>
<keyword evidence="3" id="KW-1185">Reference proteome</keyword>
<accession>A0AAD9RQJ8</accession>
<evidence type="ECO:0000313" key="3">
    <source>
        <dbReference type="Proteomes" id="UP001258017"/>
    </source>
</evidence>
<dbReference type="Gene3D" id="3.40.630.30">
    <property type="match status" value="1"/>
</dbReference>
<dbReference type="SUPFAM" id="SSF55729">
    <property type="entry name" value="Acyl-CoA N-acyltransferases (Nat)"/>
    <property type="match status" value="1"/>
</dbReference>
<comment type="caution">
    <text evidence="2">The sequence shown here is derived from an EMBL/GenBank/DDBJ whole genome shotgun (WGS) entry which is preliminary data.</text>
</comment>
<reference evidence="2" key="1">
    <citation type="submission" date="2021-08" db="EMBL/GenBank/DDBJ databases">
        <authorList>
            <person name="Misof B."/>
            <person name="Oliver O."/>
            <person name="Podsiadlowski L."/>
            <person name="Donath A."/>
            <person name="Peters R."/>
            <person name="Mayer C."/>
            <person name="Rust J."/>
            <person name="Gunkel S."/>
            <person name="Lesny P."/>
            <person name="Martin S."/>
            <person name="Oeyen J.P."/>
            <person name="Petersen M."/>
            <person name="Panagiotis P."/>
            <person name="Wilbrandt J."/>
            <person name="Tanja T."/>
        </authorList>
    </citation>
    <scope>NUCLEOTIDE SEQUENCE</scope>
    <source>
        <strain evidence="2">GBR_01_08_01A</strain>
        <tissue evidence="2">Thorax + abdomen</tissue>
    </source>
</reference>
<dbReference type="Proteomes" id="UP001258017">
    <property type="component" value="Unassembled WGS sequence"/>
</dbReference>
<dbReference type="AlphaFoldDB" id="A0AAD9RQJ8"/>
<evidence type="ECO:0000259" key="1">
    <source>
        <dbReference type="PROSITE" id="PS51186"/>
    </source>
</evidence>
<dbReference type="InterPro" id="IPR000182">
    <property type="entry name" value="GNAT_dom"/>
</dbReference>
<proteinExistence type="predicted"/>
<reference evidence="2" key="2">
    <citation type="journal article" date="2023" name="Commun. Biol.">
        <title>Intrasexual cuticular hydrocarbon dimorphism in a wasp sheds light on hydrocarbon biosynthesis genes in Hymenoptera.</title>
        <authorList>
            <person name="Moris V.C."/>
            <person name="Podsiadlowski L."/>
            <person name="Martin S."/>
            <person name="Oeyen J.P."/>
            <person name="Donath A."/>
            <person name="Petersen M."/>
            <person name="Wilbrandt J."/>
            <person name="Misof B."/>
            <person name="Liedtke D."/>
            <person name="Thamm M."/>
            <person name="Scheiner R."/>
            <person name="Schmitt T."/>
            <person name="Niehuis O."/>
        </authorList>
    </citation>
    <scope>NUCLEOTIDE SEQUENCE</scope>
    <source>
        <strain evidence="2">GBR_01_08_01A</strain>
    </source>
</reference>
<dbReference type="PROSITE" id="PS51186">
    <property type="entry name" value="GNAT"/>
    <property type="match status" value="1"/>
</dbReference>
<sequence length="197" mass="22044">MSDMQSCCAFREGDKKLVGVAVASINYKGDHVRSETRIRPRQGKAIFDIMTLKSCVFAKARPYEVLEIDHFFRVHVFCVDAEHQGKGIGTALINCCVSRARMLLAPACIVALSSATDRSIARRLEFTLLAEVPYNGFKVYDDEKGSFEYPFEHLEQKGTLACMAFTIPLPPVRLSRQSLLPILKKKAKKGRTKGKSK</sequence>
<gene>
    <name evidence="2" type="ORF">KPH14_009493</name>
</gene>
<dbReference type="EMBL" id="JAIFRP010000030">
    <property type="protein sequence ID" value="KAK2583538.1"/>
    <property type="molecule type" value="Genomic_DNA"/>
</dbReference>
<organism evidence="2 3">
    <name type="scientific">Odynerus spinipes</name>
    <dbReference type="NCBI Taxonomy" id="1348599"/>
    <lineage>
        <taxon>Eukaryota</taxon>
        <taxon>Metazoa</taxon>
        <taxon>Ecdysozoa</taxon>
        <taxon>Arthropoda</taxon>
        <taxon>Hexapoda</taxon>
        <taxon>Insecta</taxon>
        <taxon>Pterygota</taxon>
        <taxon>Neoptera</taxon>
        <taxon>Endopterygota</taxon>
        <taxon>Hymenoptera</taxon>
        <taxon>Apocrita</taxon>
        <taxon>Aculeata</taxon>
        <taxon>Vespoidea</taxon>
        <taxon>Vespidae</taxon>
        <taxon>Eumeninae</taxon>
        <taxon>Odynerus</taxon>
    </lineage>
</organism>
<name>A0AAD9RQJ8_9HYME</name>
<dbReference type="InterPro" id="IPR016181">
    <property type="entry name" value="Acyl_CoA_acyltransferase"/>
</dbReference>
<feature type="domain" description="N-acetyltransferase" evidence="1">
    <location>
        <begin position="1"/>
        <end position="168"/>
    </location>
</feature>
<dbReference type="Pfam" id="PF00583">
    <property type="entry name" value="Acetyltransf_1"/>
    <property type="match status" value="1"/>
</dbReference>
<dbReference type="CDD" id="cd04301">
    <property type="entry name" value="NAT_SF"/>
    <property type="match status" value="1"/>
</dbReference>
<evidence type="ECO:0000313" key="2">
    <source>
        <dbReference type="EMBL" id="KAK2583538.1"/>
    </source>
</evidence>